<evidence type="ECO:0000313" key="3">
    <source>
        <dbReference type="Proteomes" id="UP000322545"/>
    </source>
</evidence>
<gene>
    <name evidence="2" type="ORF">SAMN05443432_107190</name>
</gene>
<dbReference type="Pfam" id="PF06035">
    <property type="entry name" value="Peptidase_C93"/>
    <property type="match status" value="1"/>
</dbReference>
<dbReference type="PANTHER" id="PTHR39327:SF1">
    <property type="entry name" value="BLR5470 PROTEIN"/>
    <property type="match status" value="1"/>
</dbReference>
<feature type="chain" id="PRO_5012048402" evidence="1">
    <location>
        <begin position="31"/>
        <end position="199"/>
    </location>
</feature>
<evidence type="ECO:0000256" key="1">
    <source>
        <dbReference type="SAM" id="SignalP"/>
    </source>
</evidence>
<feature type="signal peptide" evidence="1">
    <location>
        <begin position="1"/>
        <end position="30"/>
    </location>
</feature>
<dbReference type="InterPro" id="IPR010319">
    <property type="entry name" value="Transglutaminase-like_Cys_pept"/>
</dbReference>
<keyword evidence="3" id="KW-1185">Reference proteome</keyword>
<dbReference type="EMBL" id="FRCB01000007">
    <property type="protein sequence ID" value="SHM43996.1"/>
    <property type="molecule type" value="Genomic_DNA"/>
</dbReference>
<accession>A0A1M7IT82</accession>
<protein>
    <submittedName>
        <fullName evidence="2">Predicted transglutaminase-like cysteine proteinase</fullName>
    </submittedName>
</protein>
<dbReference type="AlphaFoldDB" id="A0A1M7IT82"/>
<dbReference type="Gene3D" id="3.10.620.30">
    <property type="match status" value="1"/>
</dbReference>
<proteinExistence type="predicted"/>
<reference evidence="2 3" key="1">
    <citation type="submission" date="2016-11" db="EMBL/GenBank/DDBJ databases">
        <authorList>
            <person name="Varghese N."/>
            <person name="Submissions S."/>
        </authorList>
    </citation>
    <scope>NUCLEOTIDE SEQUENCE [LARGE SCALE GENOMIC DNA]</scope>
    <source>
        <strain evidence="2 3">DSM 28249</strain>
    </source>
</reference>
<organism evidence="2 3">
    <name type="scientific">Roseovarius litoreus</name>
    <dbReference type="NCBI Taxonomy" id="1155722"/>
    <lineage>
        <taxon>Bacteria</taxon>
        <taxon>Pseudomonadati</taxon>
        <taxon>Pseudomonadota</taxon>
        <taxon>Alphaproteobacteria</taxon>
        <taxon>Rhodobacterales</taxon>
        <taxon>Roseobacteraceae</taxon>
        <taxon>Roseovarius</taxon>
    </lineage>
</organism>
<dbReference type="PANTHER" id="PTHR39327">
    <property type="match status" value="1"/>
</dbReference>
<dbReference type="Proteomes" id="UP000322545">
    <property type="component" value="Unassembled WGS sequence"/>
</dbReference>
<name>A0A1M7IT82_9RHOB</name>
<sequence>MGLAMPCRLSKRLSGICALLLAALPVAASAGTTANAYLEATLQMDPPNAARELCARYDWACTDRRAGAGPSEAEQLALIAMVNREVNRAVRAVSDRQQYGRSDHWSLPTKAGGDCEDYALLKKKELIRHGLDPKTLLLATVLDRRRIPHAVLIYRSSKGDFLLDNLTDDVIDWRASAYIFLRMQNPQDPRRWVGGFRPR</sequence>
<keyword evidence="1" id="KW-0732">Signal</keyword>
<evidence type="ECO:0000313" key="2">
    <source>
        <dbReference type="EMBL" id="SHM43996.1"/>
    </source>
</evidence>